<keyword evidence="4" id="KW-1185">Reference proteome</keyword>
<reference evidence="3 4" key="1">
    <citation type="journal article" date="2023" name="Nat. Commun.">
        <title>Origin of minicircular mitochondrial genomes in red algae.</title>
        <authorList>
            <person name="Lee Y."/>
            <person name="Cho C.H."/>
            <person name="Lee Y.M."/>
            <person name="Park S.I."/>
            <person name="Yang J.H."/>
            <person name="West J.A."/>
            <person name="Bhattacharya D."/>
            <person name="Yoon H.S."/>
        </authorList>
    </citation>
    <scope>NUCLEOTIDE SEQUENCE [LARGE SCALE GENOMIC DNA]</scope>
    <source>
        <strain evidence="3 4">CCMP1338</strain>
        <tissue evidence="3">Whole cell</tissue>
    </source>
</reference>
<feature type="region of interest" description="Disordered" evidence="2">
    <location>
        <begin position="434"/>
        <end position="463"/>
    </location>
</feature>
<name>A0AAV8USE9_9RHOD</name>
<evidence type="ECO:0008006" key="5">
    <source>
        <dbReference type="Google" id="ProtNLM"/>
    </source>
</evidence>
<comment type="caution">
    <text evidence="3">The sequence shown here is derived from an EMBL/GenBank/DDBJ whole genome shotgun (WGS) entry which is preliminary data.</text>
</comment>
<evidence type="ECO:0000256" key="2">
    <source>
        <dbReference type="SAM" id="MobiDB-lite"/>
    </source>
</evidence>
<evidence type="ECO:0000313" key="3">
    <source>
        <dbReference type="EMBL" id="KAJ8905475.1"/>
    </source>
</evidence>
<feature type="coiled-coil region" evidence="1">
    <location>
        <begin position="182"/>
        <end position="308"/>
    </location>
</feature>
<dbReference type="EMBL" id="JAMWBK010000004">
    <property type="protein sequence ID" value="KAJ8905475.1"/>
    <property type="molecule type" value="Genomic_DNA"/>
</dbReference>
<keyword evidence="1" id="KW-0175">Coiled coil</keyword>
<evidence type="ECO:0000256" key="1">
    <source>
        <dbReference type="SAM" id="Coils"/>
    </source>
</evidence>
<protein>
    <recommendedName>
        <fullName evidence="5">Cilia- and flagella-associated protein 157</fullName>
    </recommendedName>
</protein>
<dbReference type="AlphaFoldDB" id="A0AAV8USE9"/>
<accession>A0AAV8USE9</accession>
<gene>
    <name evidence="3" type="ORF">NDN08_001982</name>
</gene>
<proteinExistence type="predicted"/>
<feature type="region of interest" description="Disordered" evidence="2">
    <location>
        <begin position="315"/>
        <end position="341"/>
    </location>
</feature>
<dbReference type="Proteomes" id="UP001157974">
    <property type="component" value="Unassembled WGS sequence"/>
</dbReference>
<feature type="coiled-coil region" evidence="1">
    <location>
        <begin position="35"/>
        <end position="146"/>
    </location>
</feature>
<feature type="coiled-coil region" evidence="1">
    <location>
        <begin position="352"/>
        <end position="424"/>
    </location>
</feature>
<sequence length="495" mass="55781">MAASDQKLTKEISDGVQSIIGDGFEEIETLLVEAKAKYELDLMQKERAAGKLEKRLIHALSECERLEKQCDQLESEIFDRESSSLDNVEKVEGYKTKLQEMDEKYSAVQARLEVSERERRDSSEAKIRALEALSKAEATISRLSERISQIDECRIAAEENFATATSASFQAKRLEILAAESSSKLKNELMSARAENSQLKTRMATLETEANQTEADSKARVGVLDRKVGFLRQEIQEKDANLEEMQKRSEALKREVSTMKNEKEVNADRWTKEVAQLREISRLRAEALDDAEERLREMASAMEALRAEIVKNEDPYMEIDSGGHGRKRKSAETGEDEPPSIVPPEKVLLVIERELQGRAHELESQAAEYVRAIETEASLRVELEQVKREREAAIVEANACRVAAEKTEQKALEMRRRNNDLERRLLFAADRGNVAISTTPSNTDPPPQTTPRTPSSSAVKAAQVRQEELVTAIVAQRDLYRSMLLNSPFSPGKKT</sequence>
<evidence type="ECO:0000313" key="4">
    <source>
        <dbReference type="Proteomes" id="UP001157974"/>
    </source>
</evidence>
<organism evidence="3 4">
    <name type="scientific">Rhodosorus marinus</name>
    <dbReference type="NCBI Taxonomy" id="101924"/>
    <lineage>
        <taxon>Eukaryota</taxon>
        <taxon>Rhodophyta</taxon>
        <taxon>Stylonematophyceae</taxon>
        <taxon>Stylonematales</taxon>
        <taxon>Stylonemataceae</taxon>
        <taxon>Rhodosorus</taxon>
    </lineage>
</organism>